<dbReference type="EMBL" id="CP108200">
    <property type="protein sequence ID" value="WTR93477.1"/>
    <property type="molecule type" value="Genomic_DNA"/>
</dbReference>
<sequence>MEPAALGGTKRPDAAKQHTWKPTKVAWPAAGSAEVAPRADAVRRVGKLPVSIGEAAGTARAKAQLPTKVRVSIASREETRAAGVDGVLLSASRIDAGSEQGSVSVKVDYSSFRGAYGGDWAARLRLVQMPACSLTTPEKPTCRTQTELPTTNDTAAGLLSAPVTLKRADGQTAQPTALAATAEASGPMGNYKATSLTPSGSWSAGGVTGSFNWSYPITVPSVPGGMQPAITLGYNSQAVDGRTAASNNQTSWLGDGWGWDPGYIERRYRSCNDDKKDATNTTRVGDLCWYNDNATLSLGGKTTELVYEEGKGWHPESDSGEKVEKLTGAANDDKGTSGNDGAGEHWRITAADGTQYYFGLNHLPGWSDHGDDPDDPETNSALTVPVFGNHEGEPCYKAVFADAWCQQAWRWQLDYVVDVRGNARAYYWKQEANNYGRNVSETTGKSTVTPYDRAAYLDHIDYGLRADTVYSGKAMGQVHFGVDERCLSSCTTFNETNAKNWPDVPFDLYCKPDATECKDQYAPSFWSRKRLTSITTKVLTGGTYKDVDSWALQQGFPASGDGISTPMWLESITRTGKAGSTVTLPPVTFAGVQKANRVDKLGDGLAPFVRLRLYQITTEAGGTIAVNYSEPDCTATTLPVTDDSNTTRCYHVRWAFEGDDAKDDWFNSYVATQVIEGDNLAATPDKVTSYSFLGGAAWAKSTDELTKAEDRTYSISRGYGRVQVRTGAGYDAKTLTESRYFRGMDGQDVKDSTGAAVTDRKEFAGMPREQATYNGDDTTKLLSATSYTPWRSEPSATRTRTGLPALEARMTGTQKTTERTAVSTGTRVTEKTTEYDQYGMVKSVSETGDTTKAGDERCTLTTYARNTSKHLLTLVAQTESLAKECTSTTITRPDDVIDDTRAFYDNGALGAPPTKGLLTKTERINGKGDGYDTVSSIPSTCGTAKNEICYDIYARPLSTADAYGKVTTSTYTPATGEVPTQSLVTNPLGHTTTATLDPFRGQPTQVKDANDKLATTSYDGLGRVSKVWLPTRSAAAYPNSPNYEFTYQVRSNSPTVVTTKTLTHDGEYETTYAFVDGLLRDIQTQATSPDRSGRLVSETFYDTRGFAWRSSGTYYTEGAAEPVLVTGQELKYPASTDTEYDGAGRITALISRKFGDETKRTVTTYTGDTTTVIPPEGGTATTTAVDALGRTTELKQYTNTARTTSQATTYTYDHLGRLKQVTDPSGAAWTYGYDVRGRQITQNDPDKGTSTTTYDHGDRVTDTKDARQVTLHTDYDALGRKTTLKKDAATLATWTYDTVAKGQPSKSTRYNDGKAYESSILTYNNLYQPQITQVTIPDSEGALAGTYKWITKYNDNTGQVMWTKQPAMGGLPAETLSNTYTARSGLLNTVGVPDAQLVSKNTYDHYGRNIRQEYGKFAQHWWLTSEYDEHTGNLTRAYTDREVAPQRIEDTKYSYDPAGNVTSIATAYGQDTNRTTDTQCLTLDALTRVTEAWTNTGAQCAASPSASVVGGQDAYWTSYTYDTVGNRTTETQHKTPSGPTADTLRTYAPPTAGRHDLTKVTQTGTNAHEENYSYDAAGNTKTRQVGTDTAQSLQWDDEGHLKSVTQDTDVSQYLYDTGGQRMVRRDSTGTTLYLPAGNELHLDTSGTVTGTRYYTADDKTIAVRTNGKLTFLAGDHHGTHTTQITADAAQIITRRKTTLFGAPRGTDNIAWVGDRGFVGGTKDTDTGLTHLGAREYDPTLGRFISVDPLLDLNDPQQSHGYTYSNNNPATSSDPSGLMLAANRSGGELETKEEEEYFETLIEYDYNDDGYIGDPDNGDTSDWRGENKSASDLNGDGYIAVYPGVDLPSTFRQAKQYIATFRTYMENLCHSTDISCYTNLKETRQTIAKVRLDTCSDTNGCDWHGEWGSYQALTIASGIFAGYGRRRVPVATKCLHSFTPDTQVELANGKTKKIKDIKDGEKVLATDPETGKTEGRTVLATIITEDDKDFTELTIGTPRKTAGVIVATDHHPFWSPSEHTWVDAGDLKPGMTLRTDQGTTVPVHDTRSFHQQSETRDLTVDELHTYYVLAGETPVLVHNSNCGPELSINEGQFGKKWGKHAQDYGLNPGDASARQLFRDKIAEVRGSHDEVRQGPWNPANGGGNDYFFYRRGSDLLVTKGDGQFVTMFPMDKPNGWFQQATPYSCGCKK</sequence>
<feature type="region of interest" description="Disordered" evidence="1">
    <location>
        <begin position="1528"/>
        <end position="1557"/>
    </location>
</feature>
<feature type="region of interest" description="Disordered" evidence="1">
    <location>
        <begin position="1"/>
        <end position="20"/>
    </location>
</feature>
<protein>
    <submittedName>
        <fullName evidence="3">Polymorphic toxin-type HINT domain-containing protein</fullName>
    </submittedName>
</protein>
<dbReference type="Proteomes" id="UP001622731">
    <property type="component" value="Chromosome"/>
</dbReference>
<evidence type="ECO:0000256" key="1">
    <source>
        <dbReference type="SAM" id="MobiDB-lite"/>
    </source>
</evidence>
<dbReference type="InterPro" id="IPR030934">
    <property type="entry name" value="Intein_C"/>
</dbReference>
<reference evidence="3 4" key="1">
    <citation type="submission" date="2022-10" db="EMBL/GenBank/DDBJ databases">
        <title>The complete genomes of actinobacterial strains from the NBC collection.</title>
        <authorList>
            <person name="Joergensen T.S."/>
            <person name="Alvarez Arevalo M."/>
            <person name="Sterndorff E.B."/>
            <person name="Faurdal D."/>
            <person name="Vuksanovic O."/>
            <person name="Mourched A.-S."/>
            <person name="Charusanti P."/>
            <person name="Shaw S."/>
            <person name="Blin K."/>
            <person name="Weber T."/>
        </authorList>
    </citation>
    <scope>NUCLEOTIDE SEQUENCE [LARGE SCALE GENOMIC DNA]</scope>
    <source>
        <strain evidence="3 4">NBC_00116</strain>
    </source>
</reference>
<name>A0ABZ1LRL8_9ACTN</name>
<dbReference type="InterPro" id="IPR031325">
    <property type="entry name" value="RHS_repeat"/>
</dbReference>
<feature type="compositionally biased region" description="Polar residues" evidence="1">
    <location>
        <begin position="1528"/>
        <end position="1540"/>
    </location>
</feature>
<dbReference type="NCBIfam" id="TIGR01643">
    <property type="entry name" value="YD_repeat_2x"/>
    <property type="match status" value="1"/>
</dbReference>
<accession>A0ABZ1LRL8</accession>
<dbReference type="InterPro" id="IPR003587">
    <property type="entry name" value="Hint_dom_N"/>
</dbReference>
<feature type="compositionally biased region" description="Polar residues" evidence="1">
    <location>
        <begin position="1240"/>
        <end position="1254"/>
    </location>
</feature>
<feature type="domain" description="Hint" evidence="2">
    <location>
        <begin position="1934"/>
        <end position="2036"/>
    </location>
</feature>
<dbReference type="SUPFAM" id="SSF51294">
    <property type="entry name" value="Hedgehog/intein (Hint) domain"/>
    <property type="match status" value="1"/>
</dbReference>
<gene>
    <name evidence="3" type="ORF">OHB34_04925</name>
</gene>
<dbReference type="InterPro" id="IPR036844">
    <property type="entry name" value="Hint_dom_sf"/>
</dbReference>
<feature type="region of interest" description="Disordered" evidence="1">
    <location>
        <begin position="1240"/>
        <end position="1259"/>
    </location>
</feature>
<dbReference type="InterPro" id="IPR022385">
    <property type="entry name" value="Rhs_assc_core"/>
</dbReference>
<dbReference type="PANTHER" id="PTHR32305">
    <property type="match status" value="1"/>
</dbReference>
<dbReference type="Gene3D" id="2.180.10.10">
    <property type="entry name" value="RHS repeat-associated core"/>
    <property type="match status" value="2"/>
</dbReference>
<dbReference type="NCBIfam" id="TIGR03696">
    <property type="entry name" value="Rhs_assc_core"/>
    <property type="match status" value="1"/>
</dbReference>
<evidence type="ECO:0000313" key="4">
    <source>
        <dbReference type="Proteomes" id="UP001622731"/>
    </source>
</evidence>
<dbReference type="Pfam" id="PF05593">
    <property type="entry name" value="RHS_repeat"/>
    <property type="match status" value="1"/>
</dbReference>
<dbReference type="InterPro" id="IPR006530">
    <property type="entry name" value="YD"/>
</dbReference>
<dbReference type="Gene3D" id="2.170.16.10">
    <property type="entry name" value="Hedgehog/Intein (Hint) domain"/>
    <property type="match status" value="1"/>
</dbReference>
<dbReference type="SMART" id="SM00306">
    <property type="entry name" value="HintN"/>
    <property type="match status" value="1"/>
</dbReference>
<dbReference type="RefSeq" id="WP_319712018.1">
    <property type="nucleotide sequence ID" value="NZ_CP108200.1"/>
</dbReference>
<dbReference type="NCBIfam" id="TIGR01443">
    <property type="entry name" value="intein_Cterm"/>
    <property type="match status" value="1"/>
</dbReference>
<keyword evidence="4" id="KW-1185">Reference proteome</keyword>
<dbReference type="Pfam" id="PF07591">
    <property type="entry name" value="PT-HINT"/>
    <property type="match status" value="1"/>
</dbReference>
<dbReference type="CDD" id="cd00081">
    <property type="entry name" value="Hint"/>
    <property type="match status" value="1"/>
</dbReference>
<dbReference type="InterPro" id="IPR050708">
    <property type="entry name" value="T6SS_VgrG/RHS"/>
</dbReference>
<evidence type="ECO:0000313" key="3">
    <source>
        <dbReference type="EMBL" id="WTR93477.1"/>
    </source>
</evidence>
<evidence type="ECO:0000259" key="2">
    <source>
        <dbReference type="SMART" id="SM00306"/>
    </source>
</evidence>
<proteinExistence type="predicted"/>
<organism evidence="3 4">
    <name type="scientific">Streptomyces anthocyanicus</name>
    <dbReference type="NCBI Taxonomy" id="68174"/>
    <lineage>
        <taxon>Bacteria</taxon>
        <taxon>Bacillati</taxon>
        <taxon>Actinomycetota</taxon>
        <taxon>Actinomycetes</taxon>
        <taxon>Kitasatosporales</taxon>
        <taxon>Streptomycetaceae</taxon>
        <taxon>Streptomyces</taxon>
        <taxon>Streptomyces violaceoruber group</taxon>
    </lineage>
</organism>
<dbReference type="PANTHER" id="PTHR32305:SF17">
    <property type="entry name" value="TRNA NUCLEASE WAPA"/>
    <property type="match status" value="1"/>
</dbReference>